<keyword evidence="3" id="KW-1185">Reference proteome</keyword>
<dbReference type="PANTHER" id="PTHR37017:SF11">
    <property type="entry name" value="ESTERASE_LIPASE_THIOESTERASE DOMAIN-CONTAINING PROTEIN"/>
    <property type="match status" value="1"/>
</dbReference>
<reference evidence="2 3" key="1">
    <citation type="submission" date="2023-06" db="EMBL/GenBank/DDBJ databases">
        <title>Cellulomonas sp. MW4 Whole genome sequence.</title>
        <authorList>
            <person name="Park S."/>
        </authorList>
    </citation>
    <scope>NUCLEOTIDE SEQUENCE [LARGE SCALE GENOMIC DNA]</scope>
    <source>
        <strain evidence="2 3">MW4</strain>
    </source>
</reference>
<name>A0ABT7SFD8_9CELL</name>
<evidence type="ECO:0000313" key="3">
    <source>
        <dbReference type="Proteomes" id="UP001529338"/>
    </source>
</evidence>
<dbReference type="InterPro" id="IPR000073">
    <property type="entry name" value="AB_hydrolase_1"/>
</dbReference>
<protein>
    <submittedName>
        <fullName evidence="2">Alpha/beta hydrolase</fullName>
    </submittedName>
</protein>
<comment type="caution">
    <text evidence="2">The sequence shown here is derived from an EMBL/GenBank/DDBJ whole genome shotgun (WGS) entry which is preliminary data.</text>
</comment>
<dbReference type="SUPFAM" id="SSF53474">
    <property type="entry name" value="alpha/beta-Hydrolases"/>
    <property type="match status" value="1"/>
</dbReference>
<feature type="domain" description="AB hydrolase-1" evidence="1">
    <location>
        <begin position="8"/>
        <end position="232"/>
    </location>
</feature>
<dbReference type="RefSeq" id="WP_289454713.1">
    <property type="nucleotide sequence ID" value="NZ_JAUCGQ010000001.1"/>
</dbReference>
<keyword evidence="2" id="KW-0378">Hydrolase</keyword>
<dbReference type="EMBL" id="JAUCGQ010000001">
    <property type="protein sequence ID" value="MDM7854892.1"/>
    <property type="molecule type" value="Genomic_DNA"/>
</dbReference>
<dbReference type="InterPro" id="IPR052897">
    <property type="entry name" value="Sec-Metab_Biosynth_Hydrolase"/>
</dbReference>
<dbReference type="GO" id="GO:0016787">
    <property type="term" value="F:hydrolase activity"/>
    <property type="evidence" value="ECO:0007669"/>
    <property type="project" value="UniProtKB-KW"/>
</dbReference>
<evidence type="ECO:0000259" key="1">
    <source>
        <dbReference type="Pfam" id="PF12697"/>
    </source>
</evidence>
<gene>
    <name evidence="2" type="ORF">QRT04_08115</name>
</gene>
<dbReference type="Gene3D" id="3.40.50.1820">
    <property type="entry name" value="alpha/beta hydrolase"/>
    <property type="match status" value="1"/>
</dbReference>
<dbReference type="Proteomes" id="UP001529338">
    <property type="component" value="Unassembled WGS sequence"/>
</dbReference>
<dbReference type="InterPro" id="IPR029058">
    <property type="entry name" value="AB_hydrolase_fold"/>
</dbReference>
<proteinExistence type="predicted"/>
<dbReference type="PANTHER" id="PTHR37017">
    <property type="entry name" value="AB HYDROLASE-1 DOMAIN-CONTAINING PROTEIN-RELATED"/>
    <property type="match status" value="1"/>
</dbReference>
<accession>A0ABT7SFD8</accession>
<organism evidence="2 3">
    <name type="scientific">Cellulomonas alba</name>
    <dbReference type="NCBI Taxonomy" id="3053467"/>
    <lineage>
        <taxon>Bacteria</taxon>
        <taxon>Bacillati</taxon>
        <taxon>Actinomycetota</taxon>
        <taxon>Actinomycetes</taxon>
        <taxon>Micrococcales</taxon>
        <taxon>Cellulomonadaceae</taxon>
        <taxon>Cellulomonas</taxon>
    </lineage>
</organism>
<sequence length="239" mass="24958">MADTAVHVVLVPGFWLGGWAWDDVVGPLRDAGLVPHPVTLPGMTDDAPDRATVTREDQVEAVRALAAGLDGPVVLVGHSGGGALVGEVVDRDPGRYARVVYLDSGPLVDGAALNPPLPPGVTDIPLPAWEELEAQGSSLAGLDDGALTRFRERAVPQPGLVATGVARMADPGRFAVPVTAVCTSISAEQLMALASHDAPFHTELLDYPDLTFVDLPTGHWAMFSRPAELAAALVQACRD</sequence>
<dbReference type="Pfam" id="PF12697">
    <property type="entry name" value="Abhydrolase_6"/>
    <property type="match status" value="1"/>
</dbReference>
<evidence type="ECO:0000313" key="2">
    <source>
        <dbReference type="EMBL" id="MDM7854892.1"/>
    </source>
</evidence>